<dbReference type="GO" id="GO:0005975">
    <property type="term" value="P:carbohydrate metabolic process"/>
    <property type="evidence" value="ECO:0007669"/>
    <property type="project" value="UniProtKB-UniRule"/>
</dbReference>
<dbReference type="UniPathway" id="UPA00115">
    <property type="reaction ID" value="UER00409"/>
</dbReference>
<accession>A0A5B9DHL7</accession>
<dbReference type="GO" id="GO:0006098">
    <property type="term" value="P:pentose-phosphate shunt"/>
    <property type="evidence" value="ECO:0007669"/>
    <property type="project" value="UniProtKB-UniPathway"/>
</dbReference>
<dbReference type="SUPFAM" id="SSF100950">
    <property type="entry name" value="NagB/RpiA/CoA transferase-like"/>
    <property type="match status" value="1"/>
</dbReference>
<proteinExistence type="inferred from homology"/>
<dbReference type="InterPro" id="IPR006148">
    <property type="entry name" value="Glc/Gal-6P_isomerase"/>
</dbReference>
<evidence type="ECO:0000256" key="5">
    <source>
        <dbReference type="ARBA" id="ARBA00013198"/>
    </source>
</evidence>
<dbReference type="InterPro" id="IPR005900">
    <property type="entry name" value="6-phosphogluconolactonase_DevB"/>
</dbReference>
<dbReference type="InterPro" id="IPR039104">
    <property type="entry name" value="6PGL"/>
</dbReference>
<dbReference type="EMBL" id="CP041690">
    <property type="protein sequence ID" value="QEE18790.1"/>
    <property type="molecule type" value="Genomic_DNA"/>
</dbReference>
<dbReference type="OrthoDB" id="9810967at2"/>
<keyword evidence="7 8" id="KW-0378">Hydrolase</keyword>
<evidence type="ECO:0000313" key="9">
    <source>
        <dbReference type="Proteomes" id="UP000321062"/>
    </source>
</evidence>
<dbReference type="RefSeq" id="WP_147654709.1">
    <property type="nucleotide sequence ID" value="NZ_BMFM01000001.1"/>
</dbReference>
<dbReference type="GO" id="GO:0017057">
    <property type="term" value="F:6-phosphogluconolactonase activity"/>
    <property type="evidence" value="ECO:0007669"/>
    <property type="project" value="UniProtKB-UniRule"/>
</dbReference>
<dbReference type="Proteomes" id="UP000321062">
    <property type="component" value="Chromosome"/>
</dbReference>
<dbReference type="AlphaFoldDB" id="A0A5B9DHL7"/>
<comment type="pathway">
    <text evidence="3 7">Carbohydrate degradation; pentose phosphate pathway; D-ribulose 5-phosphate from D-glucose 6-phosphate (oxidative stage): step 2/3.</text>
</comment>
<gene>
    <name evidence="7 8" type="primary">pgl</name>
    <name evidence="8" type="ORF">FNA67_00710</name>
</gene>
<dbReference type="Gene3D" id="3.40.50.1360">
    <property type="match status" value="1"/>
</dbReference>
<name>A0A5B9DHL7_9HYPH</name>
<sequence length="231" mass="24481">MPERFDFPGKTELAKALAEAVANDLKAGIAERGVASLAVSGGSTPGKFFAALGKRKDVEWEKVTVTLVDERWVPDTSDRSNGMLVNEKMLQGPAASAHFVPLYQGGEEPDATGIAKADAALAGVPTPFDAVVLGMGNDGHTASFFPGGDNLAEALEGDGPIVAMHAPGAGEARVTLSRKRLLETRSLYLHIEGEGKVEVLDKAMGEGPVEDMPIRSILRQTDKPLNIYWCP</sequence>
<organism evidence="8 9">
    <name type="scientific">Paradevosia tibetensis</name>
    <dbReference type="NCBI Taxonomy" id="1447062"/>
    <lineage>
        <taxon>Bacteria</taxon>
        <taxon>Pseudomonadati</taxon>
        <taxon>Pseudomonadota</taxon>
        <taxon>Alphaproteobacteria</taxon>
        <taxon>Hyphomicrobiales</taxon>
        <taxon>Devosiaceae</taxon>
        <taxon>Paradevosia</taxon>
    </lineage>
</organism>
<dbReference type="PANTHER" id="PTHR11054:SF0">
    <property type="entry name" value="6-PHOSPHOGLUCONOLACTONASE"/>
    <property type="match status" value="1"/>
</dbReference>
<evidence type="ECO:0000256" key="3">
    <source>
        <dbReference type="ARBA" id="ARBA00004961"/>
    </source>
</evidence>
<evidence type="ECO:0000256" key="1">
    <source>
        <dbReference type="ARBA" id="ARBA00000832"/>
    </source>
</evidence>
<evidence type="ECO:0000256" key="4">
    <source>
        <dbReference type="ARBA" id="ARBA00010662"/>
    </source>
</evidence>
<comment type="similarity">
    <text evidence="4 7">Belongs to the glucosamine/galactosamine-6-phosphate isomerase family. 6-phosphogluconolactonase subfamily.</text>
</comment>
<comment type="function">
    <text evidence="2 7">Hydrolysis of 6-phosphogluconolactone to 6-phosphogluconate.</text>
</comment>
<dbReference type="Pfam" id="PF01182">
    <property type="entry name" value="Glucosamine_iso"/>
    <property type="match status" value="1"/>
</dbReference>
<dbReference type="KEGG" id="yti:FNA67_00710"/>
<comment type="catalytic activity">
    <reaction evidence="1 7">
        <text>6-phospho-D-glucono-1,5-lactone + H2O = 6-phospho-D-gluconate + H(+)</text>
        <dbReference type="Rhea" id="RHEA:12556"/>
        <dbReference type="ChEBI" id="CHEBI:15377"/>
        <dbReference type="ChEBI" id="CHEBI:15378"/>
        <dbReference type="ChEBI" id="CHEBI:57955"/>
        <dbReference type="ChEBI" id="CHEBI:58759"/>
        <dbReference type="EC" id="3.1.1.31"/>
    </reaction>
</comment>
<dbReference type="NCBIfam" id="TIGR01198">
    <property type="entry name" value="pgl"/>
    <property type="match status" value="1"/>
</dbReference>
<evidence type="ECO:0000256" key="6">
    <source>
        <dbReference type="ARBA" id="ARBA00020337"/>
    </source>
</evidence>
<protein>
    <recommendedName>
        <fullName evidence="6 7">6-phosphogluconolactonase</fullName>
        <shortName evidence="7">6PGL</shortName>
        <ecNumber evidence="5 7">3.1.1.31</ecNumber>
    </recommendedName>
</protein>
<evidence type="ECO:0000313" key="8">
    <source>
        <dbReference type="EMBL" id="QEE18790.1"/>
    </source>
</evidence>
<dbReference type="InterPro" id="IPR037171">
    <property type="entry name" value="NagB/RpiA_transferase-like"/>
</dbReference>
<dbReference type="PANTHER" id="PTHR11054">
    <property type="entry name" value="6-PHOSPHOGLUCONOLACTONASE"/>
    <property type="match status" value="1"/>
</dbReference>
<reference evidence="8 9" key="1">
    <citation type="journal article" date="2015" name="Int. J. Syst. Evol. Microbiol.">
        <title>Youhaiella tibetensis gen. nov., sp. nov., isolated from subsurface sediment.</title>
        <authorList>
            <person name="Wang Y.X."/>
            <person name="Huang F.Q."/>
            <person name="Nogi Y."/>
            <person name="Pang S.J."/>
            <person name="Wang P.K."/>
            <person name="Lv J."/>
        </authorList>
    </citation>
    <scope>NUCLEOTIDE SEQUENCE [LARGE SCALE GENOMIC DNA]</scope>
    <source>
        <strain evidence="9">fig4</strain>
    </source>
</reference>
<dbReference type="EC" id="3.1.1.31" evidence="5 7"/>
<evidence type="ECO:0000256" key="2">
    <source>
        <dbReference type="ARBA" id="ARBA00002681"/>
    </source>
</evidence>
<dbReference type="CDD" id="cd01400">
    <property type="entry name" value="6PGL"/>
    <property type="match status" value="1"/>
</dbReference>
<evidence type="ECO:0000256" key="7">
    <source>
        <dbReference type="RuleBase" id="RU365095"/>
    </source>
</evidence>
<keyword evidence="9" id="KW-1185">Reference proteome</keyword>